<sequence>MSEKGVRQCAAGTVLFREGEEGNRMYVIKSGSVRLTKRIHDTEVVVEDLGAGEFCGELAMLGEPRRPVSAVVTEDAAVIQVDTEQFEGMIKGNTDIALRMLKKLTQRLTQAQYRVSNLVLRTNKARVLHQLRAECQRVRRVEGAAESAPIPANLADVLALEIGEVKQVLNELVRDELIMIDRRGYFEILDSEAYDRYLRYLELQDRFAFH</sequence>
<protein>
    <recommendedName>
        <fullName evidence="1">Cyclic nucleotide-binding domain-containing protein</fullName>
    </recommendedName>
</protein>
<dbReference type="InterPro" id="IPR050397">
    <property type="entry name" value="Env_Response_Regulators"/>
</dbReference>
<dbReference type="PROSITE" id="PS50042">
    <property type="entry name" value="CNMP_BINDING_3"/>
    <property type="match status" value="1"/>
</dbReference>
<organism evidence="2 3">
    <name type="scientific">Lujinxingia litoralis</name>
    <dbReference type="NCBI Taxonomy" id="2211119"/>
    <lineage>
        <taxon>Bacteria</taxon>
        <taxon>Deltaproteobacteria</taxon>
        <taxon>Bradymonadales</taxon>
        <taxon>Lujinxingiaceae</taxon>
        <taxon>Lujinxingia</taxon>
    </lineage>
</organism>
<evidence type="ECO:0000313" key="3">
    <source>
        <dbReference type="Proteomes" id="UP000249169"/>
    </source>
</evidence>
<dbReference type="Proteomes" id="UP000249169">
    <property type="component" value="Unassembled WGS sequence"/>
</dbReference>
<dbReference type="EMBL" id="QHKO01000002">
    <property type="protein sequence ID" value="RAL23724.1"/>
    <property type="molecule type" value="Genomic_DNA"/>
</dbReference>
<dbReference type="CDD" id="cd00038">
    <property type="entry name" value="CAP_ED"/>
    <property type="match status" value="1"/>
</dbReference>
<dbReference type="PANTHER" id="PTHR24567">
    <property type="entry name" value="CRP FAMILY TRANSCRIPTIONAL REGULATORY PROTEIN"/>
    <property type="match status" value="1"/>
</dbReference>
<dbReference type="RefSeq" id="WP_111728982.1">
    <property type="nucleotide sequence ID" value="NZ_QHKO01000002.1"/>
</dbReference>
<dbReference type="InterPro" id="IPR000595">
    <property type="entry name" value="cNMP-bd_dom"/>
</dbReference>
<name>A0A328C9Q9_9DELT</name>
<dbReference type="GO" id="GO:0003700">
    <property type="term" value="F:DNA-binding transcription factor activity"/>
    <property type="evidence" value="ECO:0007669"/>
    <property type="project" value="TreeGrafter"/>
</dbReference>
<accession>A0A328C9Q9</accession>
<reference evidence="2 3" key="1">
    <citation type="submission" date="2018-05" db="EMBL/GenBank/DDBJ databases">
        <title>Lujinxingia marina gen. nov. sp. nov., a new facultative anaerobic member of the class Deltaproteobacteria, and proposal of Lujinxingaceae fam. nov.</title>
        <authorList>
            <person name="Li C.-M."/>
        </authorList>
    </citation>
    <scope>NUCLEOTIDE SEQUENCE [LARGE SCALE GENOMIC DNA]</scope>
    <source>
        <strain evidence="2 3">B210</strain>
    </source>
</reference>
<dbReference type="Gene3D" id="2.60.120.10">
    <property type="entry name" value="Jelly Rolls"/>
    <property type="match status" value="1"/>
</dbReference>
<gene>
    <name evidence="2" type="ORF">DL240_06085</name>
</gene>
<keyword evidence="3" id="KW-1185">Reference proteome</keyword>
<dbReference type="Pfam" id="PF00027">
    <property type="entry name" value="cNMP_binding"/>
    <property type="match status" value="1"/>
</dbReference>
<proteinExistence type="predicted"/>
<dbReference type="AlphaFoldDB" id="A0A328C9Q9"/>
<feature type="domain" description="Cyclic nucleotide-binding" evidence="1">
    <location>
        <begin position="1"/>
        <end position="107"/>
    </location>
</feature>
<dbReference type="InterPro" id="IPR018490">
    <property type="entry name" value="cNMP-bd_dom_sf"/>
</dbReference>
<dbReference type="SMART" id="SM00100">
    <property type="entry name" value="cNMP"/>
    <property type="match status" value="1"/>
</dbReference>
<dbReference type="SUPFAM" id="SSF51206">
    <property type="entry name" value="cAMP-binding domain-like"/>
    <property type="match status" value="1"/>
</dbReference>
<evidence type="ECO:0000259" key="1">
    <source>
        <dbReference type="PROSITE" id="PS50042"/>
    </source>
</evidence>
<comment type="caution">
    <text evidence="2">The sequence shown here is derived from an EMBL/GenBank/DDBJ whole genome shotgun (WGS) entry which is preliminary data.</text>
</comment>
<dbReference type="GO" id="GO:0005829">
    <property type="term" value="C:cytosol"/>
    <property type="evidence" value="ECO:0007669"/>
    <property type="project" value="TreeGrafter"/>
</dbReference>
<dbReference type="InterPro" id="IPR014710">
    <property type="entry name" value="RmlC-like_jellyroll"/>
</dbReference>
<evidence type="ECO:0000313" key="2">
    <source>
        <dbReference type="EMBL" id="RAL23724.1"/>
    </source>
</evidence>
<dbReference type="PANTHER" id="PTHR24567:SF74">
    <property type="entry name" value="HTH-TYPE TRANSCRIPTIONAL REGULATOR ARCR"/>
    <property type="match status" value="1"/>
</dbReference>